<feature type="region of interest" description="Disordered" evidence="1">
    <location>
        <begin position="36"/>
        <end position="65"/>
    </location>
</feature>
<protein>
    <submittedName>
        <fullName evidence="2">Uncharacterized protein</fullName>
    </submittedName>
</protein>
<feature type="compositionally biased region" description="Basic and acidic residues" evidence="1">
    <location>
        <begin position="47"/>
        <end position="62"/>
    </location>
</feature>
<accession>A0AAV4I3S4</accession>
<dbReference type="AlphaFoldDB" id="A0AAV4I3S4"/>
<keyword evidence="3" id="KW-1185">Reference proteome</keyword>
<gene>
    <name evidence="2" type="ORF">ElyMa_004669700</name>
</gene>
<dbReference type="EMBL" id="BMAT01009364">
    <property type="protein sequence ID" value="GFS04969.1"/>
    <property type="molecule type" value="Genomic_DNA"/>
</dbReference>
<evidence type="ECO:0000313" key="2">
    <source>
        <dbReference type="EMBL" id="GFS04969.1"/>
    </source>
</evidence>
<evidence type="ECO:0000256" key="1">
    <source>
        <dbReference type="SAM" id="MobiDB-lite"/>
    </source>
</evidence>
<dbReference type="Proteomes" id="UP000762676">
    <property type="component" value="Unassembled WGS sequence"/>
</dbReference>
<name>A0AAV4I3S4_9GAST</name>
<sequence length="105" mass="12236">MTTLTLRVADYRRRLSPLAWISLKAEAHVCWEGKISLPNSRQSPGCSDEKRREGLDEPEKRSSSSSWCLRYAQNGRIRLDEKSCFRFLKVSVGWSYCNRYRMGES</sequence>
<organism evidence="2 3">
    <name type="scientific">Elysia marginata</name>
    <dbReference type="NCBI Taxonomy" id="1093978"/>
    <lineage>
        <taxon>Eukaryota</taxon>
        <taxon>Metazoa</taxon>
        <taxon>Spiralia</taxon>
        <taxon>Lophotrochozoa</taxon>
        <taxon>Mollusca</taxon>
        <taxon>Gastropoda</taxon>
        <taxon>Heterobranchia</taxon>
        <taxon>Euthyneura</taxon>
        <taxon>Panpulmonata</taxon>
        <taxon>Sacoglossa</taxon>
        <taxon>Placobranchoidea</taxon>
        <taxon>Plakobranchidae</taxon>
        <taxon>Elysia</taxon>
    </lineage>
</organism>
<reference evidence="2 3" key="1">
    <citation type="journal article" date="2021" name="Elife">
        <title>Chloroplast acquisition without the gene transfer in kleptoplastic sea slugs, Plakobranchus ocellatus.</title>
        <authorList>
            <person name="Maeda T."/>
            <person name="Takahashi S."/>
            <person name="Yoshida T."/>
            <person name="Shimamura S."/>
            <person name="Takaki Y."/>
            <person name="Nagai Y."/>
            <person name="Toyoda A."/>
            <person name="Suzuki Y."/>
            <person name="Arimoto A."/>
            <person name="Ishii H."/>
            <person name="Satoh N."/>
            <person name="Nishiyama T."/>
            <person name="Hasebe M."/>
            <person name="Maruyama T."/>
            <person name="Minagawa J."/>
            <person name="Obokata J."/>
            <person name="Shigenobu S."/>
        </authorList>
    </citation>
    <scope>NUCLEOTIDE SEQUENCE [LARGE SCALE GENOMIC DNA]</scope>
</reference>
<comment type="caution">
    <text evidence="2">The sequence shown here is derived from an EMBL/GenBank/DDBJ whole genome shotgun (WGS) entry which is preliminary data.</text>
</comment>
<evidence type="ECO:0000313" key="3">
    <source>
        <dbReference type="Proteomes" id="UP000762676"/>
    </source>
</evidence>
<proteinExistence type="predicted"/>